<sequence length="464" mass="52363">MMNPKAIHESILDTIINGIQDFPKNLKKSIDSGDRKKLAKTIDNKVASATSIARASAGLIFTYPVLCSSSLGIKSCTMVSKALERRNVTMLQILLAANQRTNQNIMDYLKDFHTNLDFDKMSLEDFVDVITESGTYAKMISKPEYLLEMMPLREKNVALEDFRENTNYFFEEDVNENYIGRFKLLKRNGYDTIIEADSNTDSDDDKKKNQTQTKDKAFKTINVSGRDYTYDSDADDVNKMTSPNIDSNRLLSSEIKKANEMVPTLMLINTIDPSTGANMQSVVGVKSRMISVPSGEVVGRILANYQDSNNLLKFIKLTTRETSFIKDFLLAVDNAKLDAINNSKKGSATALFNALERRSQNGKIRKMAKTEKQFAKAIATLVISQEDVEDLKKMNGIDVESIRIIKPIMEKLNLLYFVIIDESSESIKILIDGSDDYEVYPFSALEKENKDDTYKKVINLMAKM</sequence>
<dbReference type="EMBL" id="BK016080">
    <property type="protein sequence ID" value="DAF93168.1"/>
    <property type="molecule type" value="Genomic_DNA"/>
</dbReference>
<reference evidence="1" key="1">
    <citation type="journal article" date="2021" name="Proc. Natl. Acad. Sci. U.S.A.">
        <title>A Catalog of Tens of Thousands of Viruses from Human Metagenomes Reveals Hidden Associations with Chronic Diseases.</title>
        <authorList>
            <person name="Tisza M.J."/>
            <person name="Buck C.B."/>
        </authorList>
    </citation>
    <scope>NUCLEOTIDE SEQUENCE</scope>
    <source>
        <strain evidence="1">CtcyQ27</strain>
    </source>
</reference>
<proteinExistence type="predicted"/>
<accession>A0A8S5UFB2</accession>
<name>A0A8S5UFB2_9CAUD</name>
<organism evidence="1">
    <name type="scientific">Myoviridae sp. ctcyQ27</name>
    <dbReference type="NCBI Taxonomy" id="2825139"/>
    <lineage>
        <taxon>Viruses</taxon>
        <taxon>Duplodnaviria</taxon>
        <taxon>Heunggongvirae</taxon>
        <taxon>Uroviricota</taxon>
        <taxon>Caudoviricetes</taxon>
    </lineage>
</organism>
<evidence type="ECO:0000313" key="1">
    <source>
        <dbReference type="EMBL" id="DAF93168.1"/>
    </source>
</evidence>
<protein>
    <submittedName>
        <fullName evidence="1">Uncharacterized protein</fullName>
    </submittedName>
</protein>